<feature type="chain" id="PRO_5045037999" description="Lipoprotein" evidence="2">
    <location>
        <begin position="21"/>
        <end position="469"/>
    </location>
</feature>
<name>A0ABN4UG44_BORAN</name>
<feature type="signal peptide" evidence="2">
    <location>
        <begin position="1"/>
        <end position="20"/>
    </location>
</feature>
<sequence>MVKVKSYILFFLLLSLGCNNEGSDKSKDSTFDISKTSFVGKRLGKGINLSRKGVVEVDVGKSDLKKGTGENSVVKVDVGSEKVDAGSEKVDAGSEKVDAGSEKVDVGSEKVDAGSEKVDAGSEKVDAGSEKVDAGSEKVDAGSEKVDAGSKKVDAELEDDIELKIQNLLDEFKLSDQQRAIIMDLKDVLTNPDIGKDYRNYDYGEFYRTYSREKFYDLFNHTGNVNADLAFKLNFVNSVTQNILPTFQEQKEAKEAVGNLVEYVKNRVYWAGGQDLAERFTLKMKEYQLALKKIFNLDRNIHNHGFLISDLYGHCGFYESSFRDIKEKAVRIVELMKLREEIKPVINYMEAVLTNPDIGKGYRNYSDIEFDNLLVEFGAVKLKEIYNVLQVIVETEVAIDNINIEGIREALKRRFNDYRNLYSERLKETFSLDNVDDIYTDILRSHSNYLVDITKLQEEVPLIEKVEKK</sequence>
<dbReference type="RefSeq" id="WP_075550360.1">
    <property type="nucleotide sequence ID" value="NZ_CP014325.1"/>
</dbReference>
<evidence type="ECO:0000256" key="1">
    <source>
        <dbReference type="SAM" id="MobiDB-lite"/>
    </source>
</evidence>
<protein>
    <recommendedName>
        <fullName evidence="5">Lipoprotein</fullName>
    </recommendedName>
</protein>
<keyword evidence="4" id="KW-1185">Reference proteome</keyword>
<evidence type="ECO:0000256" key="2">
    <source>
        <dbReference type="SAM" id="SignalP"/>
    </source>
</evidence>
<proteinExistence type="predicted"/>
<keyword evidence="3" id="KW-0614">Plasmid</keyword>
<evidence type="ECO:0000313" key="4">
    <source>
        <dbReference type="Proteomes" id="UP000185502"/>
    </source>
</evidence>
<dbReference type="EMBL" id="CP014325">
    <property type="protein sequence ID" value="APR65393.1"/>
    <property type="molecule type" value="Genomic_DNA"/>
</dbReference>
<reference evidence="3" key="1">
    <citation type="submission" date="2016-02" db="EMBL/GenBank/DDBJ databases">
        <title>lpA89 plasmid of the avian spirochetosis agent Borrelia anserina Es.</title>
        <authorList>
            <person name="Elbir H."/>
            <person name="Sitlani P."/>
            <person name="Bergstroem S."/>
            <person name="Barbour A.G."/>
        </authorList>
    </citation>
    <scope>NUCLEOTIDE SEQUENCE [LARGE SCALE GENOMIC DNA]</scope>
    <source>
        <strain evidence="3">Es</strain>
        <plasmid evidence="3">lpA89</plasmid>
    </source>
</reference>
<evidence type="ECO:0008006" key="5">
    <source>
        <dbReference type="Google" id="ProtNLM"/>
    </source>
</evidence>
<evidence type="ECO:0000313" key="3">
    <source>
        <dbReference type="EMBL" id="APR65393.1"/>
    </source>
</evidence>
<accession>A0ABN4UG44</accession>
<feature type="region of interest" description="Disordered" evidence="1">
    <location>
        <begin position="85"/>
        <end position="151"/>
    </location>
</feature>
<organism evidence="3 4">
    <name type="scientific">Borrelia anserina Es</name>
    <dbReference type="NCBI Taxonomy" id="1365188"/>
    <lineage>
        <taxon>Bacteria</taxon>
        <taxon>Pseudomonadati</taxon>
        <taxon>Spirochaetota</taxon>
        <taxon>Spirochaetia</taxon>
        <taxon>Spirochaetales</taxon>
        <taxon>Borreliaceae</taxon>
        <taxon>Borrelia</taxon>
    </lineage>
</organism>
<dbReference type="Gene3D" id="1.10.287.950">
    <property type="entry name" value="Methyl-accepting chemotaxis protein"/>
    <property type="match status" value="1"/>
</dbReference>
<geneLocation type="plasmid" evidence="3 4">
    <name>lpA89</name>
</geneLocation>
<dbReference type="Proteomes" id="UP000185502">
    <property type="component" value="Plasmid lpA89"/>
</dbReference>
<dbReference type="NCBIfam" id="NF047534">
    <property type="entry name" value="lipo_BTA121_dup"/>
    <property type="match status" value="2"/>
</dbReference>
<gene>
    <name evidence="3" type="ORF">N187_A74</name>
</gene>
<keyword evidence="2" id="KW-0732">Signal</keyword>
<dbReference type="PROSITE" id="PS51257">
    <property type="entry name" value="PROKAR_LIPOPROTEIN"/>
    <property type="match status" value="1"/>
</dbReference>